<feature type="region of interest" description="Disordered" evidence="1">
    <location>
        <begin position="69"/>
        <end position="91"/>
    </location>
</feature>
<accession>A0AAV4WSX4</accession>
<protein>
    <submittedName>
        <fullName evidence="2">Uncharacterized protein</fullName>
    </submittedName>
</protein>
<sequence>MNMPPFLFLPTYLPSGPSLVQSSPVICSPPPWMATRTTALGERGLCKECPPHSRRYSATSPPRRIHLTTLPPCPQKQGVVQGALTNPDTPR</sequence>
<proteinExistence type="predicted"/>
<dbReference type="AlphaFoldDB" id="A0AAV4WSX4"/>
<gene>
    <name evidence="2" type="ORF">CEXT_58081</name>
</gene>
<organism evidence="2 3">
    <name type="scientific">Caerostris extrusa</name>
    <name type="common">Bark spider</name>
    <name type="synonym">Caerostris bankana</name>
    <dbReference type="NCBI Taxonomy" id="172846"/>
    <lineage>
        <taxon>Eukaryota</taxon>
        <taxon>Metazoa</taxon>
        <taxon>Ecdysozoa</taxon>
        <taxon>Arthropoda</taxon>
        <taxon>Chelicerata</taxon>
        <taxon>Arachnida</taxon>
        <taxon>Araneae</taxon>
        <taxon>Araneomorphae</taxon>
        <taxon>Entelegynae</taxon>
        <taxon>Araneoidea</taxon>
        <taxon>Araneidae</taxon>
        <taxon>Caerostris</taxon>
    </lineage>
</organism>
<evidence type="ECO:0000256" key="1">
    <source>
        <dbReference type="SAM" id="MobiDB-lite"/>
    </source>
</evidence>
<comment type="caution">
    <text evidence="2">The sequence shown here is derived from an EMBL/GenBank/DDBJ whole genome shotgun (WGS) entry which is preliminary data.</text>
</comment>
<evidence type="ECO:0000313" key="2">
    <source>
        <dbReference type="EMBL" id="GIY84735.1"/>
    </source>
</evidence>
<evidence type="ECO:0000313" key="3">
    <source>
        <dbReference type="Proteomes" id="UP001054945"/>
    </source>
</evidence>
<keyword evidence="3" id="KW-1185">Reference proteome</keyword>
<dbReference type="Proteomes" id="UP001054945">
    <property type="component" value="Unassembled WGS sequence"/>
</dbReference>
<name>A0AAV4WSX4_CAEEX</name>
<dbReference type="EMBL" id="BPLR01016559">
    <property type="protein sequence ID" value="GIY84735.1"/>
    <property type="molecule type" value="Genomic_DNA"/>
</dbReference>
<reference evidence="2 3" key="1">
    <citation type="submission" date="2021-06" db="EMBL/GenBank/DDBJ databases">
        <title>Caerostris extrusa draft genome.</title>
        <authorList>
            <person name="Kono N."/>
            <person name="Arakawa K."/>
        </authorList>
    </citation>
    <scope>NUCLEOTIDE SEQUENCE [LARGE SCALE GENOMIC DNA]</scope>
</reference>